<dbReference type="EMBL" id="JALQCW010000012">
    <property type="protein sequence ID" value="MCK9797451.1"/>
    <property type="molecule type" value="Genomic_DNA"/>
</dbReference>
<evidence type="ECO:0000256" key="1">
    <source>
        <dbReference type="SAM" id="MobiDB-lite"/>
    </source>
</evidence>
<reference evidence="2 3" key="1">
    <citation type="journal article" date="2022" name="Int. J. Syst. Evol. Microbiol.">
        <title>Pseudomonas aegrilactucae sp. nov. and Pseudomonas morbosilactucae sp. nov., pathogens causing bacterial rot of lettuce in Japan.</title>
        <authorList>
            <person name="Sawada H."/>
            <person name="Fujikawa T."/>
            <person name="Satou M."/>
        </authorList>
    </citation>
    <scope>NUCLEOTIDE SEQUENCE [LARGE SCALE GENOMIC DNA]</scope>
    <source>
        <strain evidence="2 3">MAFF 302030</strain>
    </source>
</reference>
<reference evidence="2 3" key="2">
    <citation type="journal article" date="2023" name="Plant Pathol.">
        <title>Dismantling and reorganizing Pseudomonas marginalis sensu#lato.</title>
        <authorList>
            <person name="Sawada H."/>
            <person name="Fujikawa T."/>
            <person name="Satou M."/>
        </authorList>
    </citation>
    <scope>NUCLEOTIDE SEQUENCE [LARGE SCALE GENOMIC DNA]</scope>
    <source>
        <strain evidence="2 3">MAFF 302030</strain>
    </source>
</reference>
<protein>
    <submittedName>
        <fullName evidence="2">Uncharacterized protein</fullName>
    </submittedName>
</protein>
<dbReference type="AlphaFoldDB" id="A0A9X2C4X6"/>
<comment type="caution">
    <text evidence="2">The sequence shown here is derived from an EMBL/GenBank/DDBJ whole genome shotgun (WGS) entry which is preliminary data.</text>
</comment>
<accession>A0A9X2C4X6</accession>
<proteinExistence type="predicted"/>
<dbReference type="RefSeq" id="WP_145713392.1">
    <property type="nucleotide sequence ID" value="NZ_JALQCW010000012.1"/>
</dbReference>
<gene>
    <name evidence="2" type="ORF">M1B34_06790</name>
</gene>
<feature type="compositionally biased region" description="Polar residues" evidence="1">
    <location>
        <begin position="10"/>
        <end position="20"/>
    </location>
</feature>
<feature type="region of interest" description="Disordered" evidence="1">
    <location>
        <begin position="1"/>
        <end position="36"/>
    </location>
</feature>
<evidence type="ECO:0000313" key="3">
    <source>
        <dbReference type="Proteomes" id="UP001155059"/>
    </source>
</evidence>
<sequence length="205" mass="22827">MNISIFPGSSKMNRPETNNPALEEDTDSVSPAASWGEKEEARQIALLEAVVRLDHIHHVIDEITAPKEGDDDSTLVKGQILPFNLESELRFSYLDYAMTVICGRALDPGKAAGTLRRISRRVSMEPCGLIGCLEYERRCPTLTLRQLQKQALTAALAILRLDQAARNARISALLLKMLTSANAARYGFPLFAYGAELSEYRHRLR</sequence>
<name>A0A9X2C4X6_9PSED</name>
<organism evidence="2 3">
    <name type="scientific">Pseudomonas morbosilactucae</name>
    <dbReference type="NCBI Taxonomy" id="2938197"/>
    <lineage>
        <taxon>Bacteria</taxon>
        <taxon>Pseudomonadati</taxon>
        <taxon>Pseudomonadota</taxon>
        <taxon>Gammaproteobacteria</taxon>
        <taxon>Pseudomonadales</taxon>
        <taxon>Pseudomonadaceae</taxon>
        <taxon>Pseudomonas</taxon>
    </lineage>
</organism>
<evidence type="ECO:0000313" key="2">
    <source>
        <dbReference type="EMBL" id="MCK9797451.1"/>
    </source>
</evidence>
<dbReference type="Proteomes" id="UP001155059">
    <property type="component" value="Unassembled WGS sequence"/>
</dbReference>